<accession>A0A9P6H5E1</accession>
<dbReference type="AlphaFoldDB" id="A0A9P6H5E1"/>
<dbReference type="EMBL" id="WIUZ02000020">
    <property type="protein sequence ID" value="KAF9779347.1"/>
    <property type="molecule type" value="Genomic_DNA"/>
</dbReference>
<dbReference type="OrthoDB" id="432234at2759"/>
<proteinExistence type="predicted"/>
<sequence length="118" mass="12911">MGQVVEWFEAIDTYRGTKVTDPDVHEYLLAQPSGKTGQWLGKIPLVLGMPVIVNQNFDIGGGLVDGSFGYLREFQSQEDADGTRSLKSCIVEVPDITCEPLPHLPPKHVAVISDAVEM</sequence>
<name>A0A9P6H5E1_9AGAM</name>
<reference evidence="1" key="1">
    <citation type="journal article" date="2020" name="Nat. Commun.">
        <title>Large-scale genome sequencing of mycorrhizal fungi provides insights into the early evolution of symbiotic traits.</title>
        <authorList>
            <person name="Miyauchi S."/>
            <person name="Kiss E."/>
            <person name="Kuo A."/>
            <person name="Drula E."/>
            <person name="Kohler A."/>
            <person name="Sanchez-Garcia M."/>
            <person name="Morin E."/>
            <person name="Andreopoulos B."/>
            <person name="Barry K.W."/>
            <person name="Bonito G."/>
            <person name="Buee M."/>
            <person name="Carver A."/>
            <person name="Chen C."/>
            <person name="Cichocki N."/>
            <person name="Clum A."/>
            <person name="Culley D."/>
            <person name="Crous P.W."/>
            <person name="Fauchery L."/>
            <person name="Girlanda M."/>
            <person name="Hayes R.D."/>
            <person name="Keri Z."/>
            <person name="LaButti K."/>
            <person name="Lipzen A."/>
            <person name="Lombard V."/>
            <person name="Magnuson J."/>
            <person name="Maillard F."/>
            <person name="Murat C."/>
            <person name="Nolan M."/>
            <person name="Ohm R.A."/>
            <person name="Pangilinan J."/>
            <person name="Pereira M.F."/>
            <person name="Perotto S."/>
            <person name="Peter M."/>
            <person name="Pfister S."/>
            <person name="Riley R."/>
            <person name="Sitrit Y."/>
            <person name="Stielow J.B."/>
            <person name="Szollosi G."/>
            <person name="Zifcakova L."/>
            <person name="Stursova M."/>
            <person name="Spatafora J.W."/>
            <person name="Tedersoo L."/>
            <person name="Vaario L.M."/>
            <person name="Yamada A."/>
            <person name="Yan M."/>
            <person name="Wang P."/>
            <person name="Xu J."/>
            <person name="Bruns T."/>
            <person name="Baldrian P."/>
            <person name="Vilgalys R."/>
            <person name="Dunand C."/>
            <person name="Henrissat B."/>
            <person name="Grigoriev I.V."/>
            <person name="Hibbett D."/>
            <person name="Nagy L.G."/>
            <person name="Martin F.M."/>
        </authorList>
    </citation>
    <scope>NUCLEOTIDE SEQUENCE</scope>
    <source>
        <strain evidence="1">UH-Tt-Lm1</strain>
    </source>
</reference>
<keyword evidence="2" id="KW-1185">Reference proteome</keyword>
<comment type="caution">
    <text evidence="1">The sequence shown here is derived from an EMBL/GenBank/DDBJ whole genome shotgun (WGS) entry which is preliminary data.</text>
</comment>
<evidence type="ECO:0000313" key="1">
    <source>
        <dbReference type="EMBL" id="KAF9779347.1"/>
    </source>
</evidence>
<organism evidence="1 2">
    <name type="scientific">Thelephora terrestris</name>
    <dbReference type="NCBI Taxonomy" id="56493"/>
    <lineage>
        <taxon>Eukaryota</taxon>
        <taxon>Fungi</taxon>
        <taxon>Dikarya</taxon>
        <taxon>Basidiomycota</taxon>
        <taxon>Agaricomycotina</taxon>
        <taxon>Agaricomycetes</taxon>
        <taxon>Thelephorales</taxon>
        <taxon>Thelephoraceae</taxon>
        <taxon>Thelephora</taxon>
    </lineage>
</organism>
<feature type="non-terminal residue" evidence="1">
    <location>
        <position position="118"/>
    </location>
</feature>
<protein>
    <submittedName>
        <fullName evidence="1">Uncharacterized protein</fullName>
    </submittedName>
</protein>
<gene>
    <name evidence="1" type="ORF">BJ322DRAFT_1013699</name>
</gene>
<evidence type="ECO:0000313" key="2">
    <source>
        <dbReference type="Proteomes" id="UP000736335"/>
    </source>
</evidence>
<dbReference type="Proteomes" id="UP000736335">
    <property type="component" value="Unassembled WGS sequence"/>
</dbReference>
<reference evidence="1" key="2">
    <citation type="submission" date="2020-11" db="EMBL/GenBank/DDBJ databases">
        <authorList>
            <consortium name="DOE Joint Genome Institute"/>
            <person name="Kuo A."/>
            <person name="Miyauchi S."/>
            <person name="Kiss E."/>
            <person name="Drula E."/>
            <person name="Kohler A."/>
            <person name="Sanchez-Garcia M."/>
            <person name="Andreopoulos B."/>
            <person name="Barry K.W."/>
            <person name="Bonito G."/>
            <person name="Buee M."/>
            <person name="Carver A."/>
            <person name="Chen C."/>
            <person name="Cichocki N."/>
            <person name="Clum A."/>
            <person name="Culley D."/>
            <person name="Crous P.W."/>
            <person name="Fauchery L."/>
            <person name="Girlanda M."/>
            <person name="Hayes R."/>
            <person name="Keri Z."/>
            <person name="Labutti K."/>
            <person name="Lipzen A."/>
            <person name="Lombard V."/>
            <person name="Magnuson J."/>
            <person name="Maillard F."/>
            <person name="Morin E."/>
            <person name="Murat C."/>
            <person name="Nolan M."/>
            <person name="Ohm R."/>
            <person name="Pangilinan J."/>
            <person name="Pereira M."/>
            <person name="Perotto S."/>
            <person name="Peter M."/>
            <person name="Riley R."/>
            <person name="Sitrit Y."/>
            <person name="Stielow B."/>
            <person name="Szollosi G."/>
            <person name="Zifcakova L."/>
            <person name="Stursova M."/>
            <person name="Spatafora J.W."/>
            <person name="Tedersoo L."/>
            <person name="Vaario L.-M."/>
            <person name="Yamada A."/>
            <person name="Yan M."/>
            <person name="Wang P."/>
            <person name="Xu J."/>
            <person name="Bruns T."/>
            <person name="Baldrian P."/>
            <person name="Vilgalys R."/>
            <person name="Henrissat B."/>
            <person name="Grigoriev I.V."/>
            <person name="Hibbett D."/>
            <person name="Nagy L.G."/>
            <person name="Martin F.M."/>
        </authorList>
    </citation>
    <scope>NUCLEOTIDE SEQUENCE</scope>
    <source>
        <strain evidence="1">UH-Tt-Lm1</strain>
    </source>
</reference>